<organism evidence="1 2">
    <name type="scientific">Chromobacterium violaceum</name>
    <dbReference type="NCBI Taxonomy" id="536"/>
    <lineage>
        <taxon>Bacteria</taxon>
        <taxon>Pseudomonadati</taxon>
        <taxon>Pseudomonadota</taxon>
        <taxon>Betaproteobacteria</taxon>
        <taxon>Neisseriales</taxon>
        <taxon>Chromobacteriaceae</taxon>
        <taxon>Chromobacterium</taxon>
    </lineage>
</organism>
<reference evidence="1 2" key="1">
    <citation type="submission" date="2018-12" db="EMBL/GenBank/DDBJ databases">
        <authorList>
            <consortium name="Pathogen Informatics"/>
        </authorList>
    </citation>
    <scope>NUCLEOTIDE SEQUENCE [LARGE SCALE GENOMIC DNA]</scope>
    <source>
        <strain evidence="1 2">NCTC9695</strain>
    </source>
</reference>
<evidence type="ECO:0000313" key="2">
    <source>
        <dbReference type="Proteomes" id="UP000275777"/>
    </source>
</evidence>
<protein>
    <submittedName>
        <fullName evidence="1">Uncharacterized protein</fullName>
    </submittedName>
</protein>
<dbReference type="Proteomes" id="UP000275777">
    <property type="component" value="Chromosome"/>
</dbReference>
<proteinExistence type="predicted"/>
<dbReference type="EMBL" id="LR134182">
    <property type="protein sequence ID" value="VEB42946.1"/>
    <property type="molecule type" value="Genomic_DNA"/>
</dbReference>
<accession>A0A3S4HMN7</accession>
<evidence type="ECO:0000313" key="1">
    <source>
        <dbReference type="EMBL" id="VEB42946.1"/>
    </source>
</evidence>
<dbReference type="AlphaFoldDB" id="A0A3S4HMN7"/>
<gene>
    <name evidence="1" type="ORF">NCTC9695_03400</name>
</gene>
<name>A0A3S4HMN7_CHRVL</name>
<sequence>MPSGVAGWQIAGDIGQATKSTGSIFKVPGIVHSSTEQSGGKEVGPCDPAKHPVIVDYNTGKIESVNPEALKAINVYDLPAN</sequence>